<evidence type="ECO:0000313" key="4">
    <source>
        <dbReference type="EMBL" id="SFA39049.1"/>
    </source>
</evidence>
<reference evidence="4 6" key="3">
    <citation type="submission" date="2016-10" db="EMBL/GenBank/DDBJ databases">
        <authorList>
            <person name="de Groot N.N."/>
        </authorList>
    </citation>
    <scope>NUCLEOTIDE SEQUENCE [LARGE SCALE GENOMIC DNA]</scope>
    <source>
        <strain evidence="4 6">CGMCC 1.6117</strain>
    </source>
</reference>
<organism evidence="3 5">
    <name type="scientific">Paracoccus halophilus</name>
    <dbReference type="NCBI Taxonomy" id="376733"/>
    <lineage>
        <taxon>Bacteria</taxon>
        <taxon>Pseudomonadati</taxon>
        <taxon>Pseudomonadota</taxon>
        <taxon>Alphaproteobacteria</taxon>
        <taxon>Rhodobacterales</taxon>
        <taxon>Paracoccaceae</taxon>
        <taxon>Paracoccus</taxon>
    </lineage>
</organism>
<evidence type="ECO:0000313" key="5">
    <source>
        <dbReference type="Proteomes" id="UP000029846"/>
    </source>
</evidence>
<feature type="coiled-coil region" evidence="1">
    <location>
        <begin position="37"/>
        <end position="121"/>
    </location>
</feature>
<gene>
    <name evidence="3" type="ORF">IT41_01425</name>
    <name evidence="4" type="ORF">SAMN04487972_101233</name>
</gene>
<dbReference type="STRING" id="376733.SAMN04487972_101233"/>
<evidence type="ECO:0000256" key="1">
    <source>
        <dbReference type="SAM" id="Coils"/>
    </source>
</evidence>
<reference evidence="3 5" key="1">
    <citation type="submission" date="2014-09" db="EMBL/GenBank/DDBJ databases">
        <authorList>
            <person name="McGinnis J.M."/>
            <person name="Wolfgang W.J."/>
        </authorList>
    </citation>
    <scope>NUCLEOTIDE SEQUENCE [LARGE SCALE GENOMIC DNA]</scope>
    <source>
        <strain evidence="3 5">JCM 14014</strain>
    </source>
</reference>
<evidence type="ECO:0000313" key="6">
    <source>
        <dbReference type="Proteomes" id="UP000182312"/>
    </source>
</evidence>
<evidence type="ECO:0000313" key="3">
    <source>
        <dbReference type="EMBL" id="KGJ06330.1"/>
    </source>
</evidence>
<proteinExistence type="predicted"/>
<reference evidence="3 5" key="2">
    <citation type="submission" date="2014-10" db="EMBL/GenBank/DDBJ databases">
        <title>Paracoccus sanguinis sp. nov., isolated from clinical specimens of New York State patients.</title>
        <authorList>
            <person name="Mingle L.A."/>
            <person name="Cole J.A."/>
            <person name="Lapierre P."/>
            <person name="Musser K.A."/>
        </authorList>
    </citation>
    <scope>NUCLEOTIDE SEQUENCE [LARGE SCALE GENOMIC DNA]</scope>
    <source>
        <strain evidence="3 5">JCM 14014</strain>
    </source>
</reference>
<name>A0A099F6H2_9RHOB</name>
<dbReference type="eggNOG" id="ENOG50313GE">
    <property type="taxonomic scope" value="Bacteria"/>
</dbReference>
<dbReference type="Proteomes" id="UP000029846">
    <property type="component" value="Unassembled WGS sequence"/>
</dbReference>
<dbReference type="RefSeq" id="WP_036738220.1">
    <property type="nucleotide sequence ID" value="NZ_FOJO01000001.1"/>
</dbReference>
<keyword evidence="5" id="KW-1185">Reference proteome</keyword>
<dbReference type="EMBL" id="FOJO01000001">
    <property type="protein sequence ID" value="SFA39049.1"/>
    <property type="molecule type" value="Genomic_DNA"/>
</dbReference>
<evidence type="ECO:0000256" key="2">
    <source>
        <dbReference type="SAM" id="MobiDB-lite"/>
    </source>
</evidence>
<sequence length="181" mass="19161">MRDDLNASEKRLIAALDRIDHFLDRAAAAGAPAAEQLQQSGDENRRLTDELAQLRTRQGETHERLQEAGREAARLVAANEALAEANRALIAGTGAPADAARRALEAEIESLRAAHAAEEGQMQDILAALDRMLGTPAPAPVTAVADKDEDAVVEPETASPPRETAGQGVADGMPDDDEERG</sequence>
<dbReference type="Proteomes" id="UP000182312">
    <property type="component" value="Unassembled WGS sequence"/>
</dbReference>
<keyword evidence="1" id="KW-0175">Coiled coil</keyword>
<protein>
    <submittedName>
        <fullName evidence="3">Uncharacterized protein</fullName>
    </submittedName>
</protein>
<dbReference type="AlphaFoldDB" id="A0A099F6H2"/>
<feature type="region of interest" description="Disordered" evidence="2">
    <location>
        <begin position="139"/>
        <end position="181"/>
    </location>
</feature>
<accession>A0A099F6H2</accession>
<dbReference type="EMBL" id="JRKN01000002">
    <property type="protein sequence ID" value="KGJ06330.1"/>
    <property type="molecule type" value="Genomic_DNA"/>
</dbReference>